<evidence type="ECO:0000256" key="13">
    <source>
        <dbReference type="ARBA" id="ARBA00067382"/>
    </source>
</evidence>
<evidence type="ECO:0000256" key="14">
    <source>
        <dbReference type="ARBA" id="ARBA00077395"/>
    </source>
</evidence>
<dbReference type="SUPFAM" id="SSF103473">
    <property type="entry name" value="MFS general substrate transporter"/>
    <property type="match status" value="1"/>
</dbReference>
<feature type="transmembrane region" description="Helical" evidence="17">
    <location>
        <begin position="153"/>
        <end position="175"/>
    </location>
</feature>
<evidence type="ECO:0000313" key="20">
    <source>
        <dbReference type="RefSeq" id="XP_026545041.1"/>
    </source>
</evidence>
<proteinExistence type="inferred from homology"/>
<dbReference type="NCBIfam" id="TIGR00879">
    <property type="entry name" value="SP"/>
    <property type="match status" value="1"/>
</dbReference>
<feature type="transmembrane region" description="Helical" evidence="17">
    <location>
        <begin position="110"/>
        <end position="133"/>
    </location>
</feature>
<comment type="catalytic activity">
    <reaction evidence="2">
        <text>D-glucose(out) = D-glucose(in)</text>
        <dbReference type="Rhea" id="RHEA:60376"/>
        <dbReference type="ChEBI" id="CHEBI:4167"/>
    </reaction>
</comment>
<evidence type="ECO:0000256" key="9">
    <source>
        <dbReference type="ARBA" id="ARBA00023136"/>
    </source>
</evidence>
<keyword evidence="6" id="KW-1003">Cell membrane</keyword>
<evidence type="ECO:0000256" key="3">
    <source>
        <dbReference type="ARBA" id="ARBA00001787"/>
    </source>
</evidence>
<dbReference type="InterPro" id="IPR005829">
    <property type="entry name" value="Sugar_transporter_CS"/>
</dbReference>
<evidence type="ECO:0000256" key="12">
    <source>
        <dbReference type="ARBA" id="ARBA00059062"/>
    </source>
</evidence>
<feature type="transmembrane region" description="Helical" evidence="17">
    <location>
        <begin position="410"/>
        <end position="430"/>
    </location>
</feature>
<evidence type="ECO:0000256" key="2">
    <source>
        <dbReference type="ARBA" id="ARBA00000618"/>
    </source>
</evidence>
<dbReference type="CTD" id="29988"/>
<evidence type="ECO:0000256" key="17">
    <source>
        <dbReference type="SAM" id="Phobius"/>
    </source>
</evidence>
<dbReference type="GO" id="GO:1904659">
    <property type="term" value="P:D-glucose transmembrane transport"/>
    <property type="evidence" value="ECO:0007669"/>
    <property type="project" value="TreeGrafter"/>
</dbReference>
<dbReference type="PRINTS" id="PR00171">
    <property type="entry name" value="SUGRTRNSPORT"/>
</dbReference>
<dbReference type="InterPro" id="IPR020846">
    <property type="entry name" value="MFS_dom"/>
</dbReference>
<dbReference type="Pfam" id="PF00083">
    <property type="entry name" value="Sugar_tr"/>
    <property type="match status" value="1"/>
</dbReference>
<evidence type="ECO:0000256" key="11">
    <source>
        <dbReference type="ARBA" id="ARBA00052140"/>
    </source>
</evidence>
<name>A0A6J1VPP2_9SAUR</name>
<feature type="transmembrane region" description="Helical" evidence="17">
    <location>
        <begin position="265"/>
        <end position="286"/>
    </location>
</feature>
<evidence type="ECO:0000256" key="15">
    <source>
        <dbReference type="ARBA" id="ARBA00080242"/>
    </source>
</evidence>
<dbReference type="AlphaFoldDB" id="A0A6J1VPP2"/>
<keyword evidence="7 17" id="KW-0812">Transmembrane</keyword>
<feature type="transmembrane region" description="Helical" evidence="17">
    <location>
        <begin position="240"/>
        <end position="259"/>
    </location>
</feature>
<dbReference type="FunFam" id="1.20.1250.20:FF:000055">
    <property type="entry name" value="Facilitated trehalose transporter Tret1-2 homolog"/>
    <property type="match status" value="1"/>
</dbReference>
<comment type="similarity">
    <text evidence="5">Belongs to the major facilitator superfamily. Sugar transporter (TC 2.A.1.1) family. Glucose transporter subfamily.</text>
</comment>
<keyword evidence="10" id="KW-0325">Glycoprotein</keyword>
<evidence type="ECO:0000256" key="8">
    <source>
        <dbReference type="ARBA" id="ARBA00022989"/>
    </source>
</evidence>
<feature type="transmembrane region" description="Helical" evidence="17">
    <location>
        <begin position="182"/>
        <end position="202"/>
    </location>
</feature>
<dbReference type="GO" id="GO:0033300">
    <property type="term" value="F:dehydroascorbic acid transmembrane transporter activity"/>
    <property type="evidence" value="ECO:0007669"/>
    <property type="project" value="UniProtKB-ARBA"/>
</dbReference>
<feature type="domain" description="Major facilitator superfamily (MFS) profile" evidence="18">
    <location>
        <begin position="109"/>
        <end position="550"/>
    </location>
</feature>
<dbReference type="GO" id="GO:0005886">
    <property type="term" value="C:plasma membrane"/>
    <property type="evidence" value="ECO:0007669"/>
    <property type="project" value="UniProtKB-SubCell"/>
</dbReference>
<accession>A0A6J1VPP2</accession>
<evidence type="ECO:0000256" key="5">
    <source>
        <dbReference type="ARBA" id="ARBA00007004"/>
    </source>
</evidence>
<feature type="transmembrane region" description="Helical" evidence="17">
    <location>
        <begin position="381"/>
        <end position="403"/>
    </location>
</feature>
<dbReference type="InterPro" id="IPR005828">
    <property type="entry name" value="MFS_sugar_transport-like"/>
</dbReference>
<feature type="transmembrane region" description="Helical" evidence="17">
    <location>
        <begin position="495"/>
        <end position="512"/>
    </location>
</feature>
<dbReference type="InterPro" id="IPR050549">
    <property type="entry name" value="MFS_Trehalose_Transporter"/>
</dbReference>
<feature type="transmembrane region" description="Helical" evidence="17">
    <location>
        <begin position="208"/>
        <end position="228"/>
    </location>
</feature>
<dbReference type="PROSITE" id="PS50850">
    <property type="entry name" value="MFS"/>
    <property type="match status" value="1"/>
</dbReference>
<keyword evidence="9 17" id="KW-0472">Membrane</keyword>
<keyword evidence="19" id="KW-1185">Reference proteome</keyword>
<feature type="transmembrane region" description="Helical" evidence="17">
    <location>
        <begin position="457"/>
        <end position="483"/>
    </location>
</feature>
<comment type="function">
    <text evidence="12">Insulin-regulated facilitative hexose transporter that mediates the transport of glucose and fructose. Facilitates hepatic influx of dietary trehalose, which in turn inhibits glucose and fructose influx triggering a starvation signal and hepatic autophagy through activation of AMPK and ULK1. Also able to mediate the transport of dehydroascorbate.</text>
</comment>
<dbReference type="GeneID" id="113426845"/>
<sequence length="565" mass="62338">MPLLFFNADALPVLRLVWPRPESGAGGRCLWFHLANPLQTYWPLLDLGSAGKRRSWGLELKKEKGEEKPKRMASEEYRPLLDANPETELNAAGRPSQLEVYLSKVQNHNLYLATFAAVLGPLSFGFVLGYSSPAIPSLKRSHNPELRLDDTQASWFGSVVTLGAAAGGTLGGYVVDKIGRKLSLMLCTVPYVFGFLIIVSAQNIWMLYLGRLLCGLASGVTSLVVPIYISETSHSKIRGVLGSCVQLMVVTGILGAYLAGMALEWRWLAVLCSIPPCFLLGLMAFVPETPRFLLRQNRPSEAIAALQFLRGPLVDHEWECREMEANVNEQQEMSIAEFKNPSIYKPFLIGVAMMFFQQASGINALMFYAETIFEDANFKDSSAATVIVGSIQVIFTATAALIIDKIGRKILLVISGTIMAASATVFGIYFKITVPNPSNSSHLQLLNTPLVEEGHPLAWLAVLSMSFFIMGFALGWGPIPWLVMSEIFPLRARGIASGACVLTNWLMAFLVTKEFHDLTVLLTPYGTFWLFSSTCLLNVIFTIVCVPETKGKSLEEIEAHFRRPR</sequence>
<comment type="subcellular location">
    <subcellularLocation>
        <location evidence="4">Cell membrane</location>
        <topology evidence="4">Multi-pass membrane protein</topology>
    </subcellularLocation>
</comment>
<dbReference type="Gene3D" id="1.20.1250.20">
    <property type="entry name" value="MFS general substrate transporter like domains"/>
    <property type="match status" value="1"/>
</dbReference>
<comment type="catalytic activity">
    <reaction evidence="11">
        <text>alpha,alpha-trehalose(in) = alpha,alpha-trehalose(out)</text>
        <dbReference type="Rhea" id="RHEA:17629"/>
        <dbReference type="ChEBI" id="CHEBI:16551"/>
    </reaction>
</comment>
<feature type="transmembrane region" description="Helical" evidence="17">
    <location>
        <begin position="347"/>
        <end position="369"/>
    </location>
</feature>
<comment type="catalytic activity">
    <reaction evidence="1">
        <text>D-fructose(out) = D-fructose(in)</text>
        <dbReference type="Rhea" id="RHEA:60372"/>
        <dbReference type="ChEBI" id="CHEBI:37721"/>
    </reaction>
</comment>
<evidence type="ECO:0000256" key="16">
    <source>
        <dbReference type="RuleBase" id="RU003346"/>
    </source>
</evidence>
<protein>
    <recommendedName>
        <fullName evidence="13">Solute carrier family 2, facilitated glucose transporter member 8</fullName>
    </recommendedName>
    <alternativeName>
        <fullName evidence="14">Glucose transporter type 8</fullName>
    </alternativeName>
    <alternativeName>
        <fullName evidence="15">Glucose transporter type X1</fullName>
    </alternativeName>
</protein>
<gene>
    <name evidence="20" type="primary">SLC2A8</name>
</gene>
<evidence type="ECO:0000259" key="18">
    <source>
        <dbReference type="PROSITE" id="PS50850"/>
    </source>
</evidence>
<dbReference type="KEGG" id="nss:113426845"/>
<dbReference type="PROSITE" id="PS00217">
    <property type="entry name" value="SUGAR_TRANSPORT_2"/>
    <property type="match status" value="1"/>
</dbReference>
<reference evidence="20" key="1">
    <citation type="submission" date="2025-08" db="UniProtKB">
        <authorList>
            <consortium name="RefSeq"/>
        </authorList>
    </citation>
    <scope>IDENTIFICATION</scope>
</reference>
<keyword evidence="20" id="KW-0762">Sugar transport</keyword>
<dbReference type="PANTHER" id="PTHR48021">
    <property type="match status" value="1"/>
</dbReference>
<dbReference type="RefSeq" id="XP_026545041.1">
    <property type="nucleotide sequence ID" value="XM_026689256.1"/>
</dbReference>
<dbReference type="InterPro" id="IPR003663">
    <property type="entry name" value="Sugar/inositol_transpt"/>
</dbReference>
<evidence type="ECO:0000313" key="19">
    <source>
        <dbReference type="Proteomes" id="UP000504612"/>
    </source>
</evidence>
<dbReference type="Proteomes" id="UP000504612">
    <property type="component" value="Unplaced"/>
</dbReference>
<evidence type="ECO:0000256" key="7">
    <source>
        <dbReference type="ARBA" id="ARBA00022692"/>
    </source>
</evidence>
<evidence type="ECO:0000256" key="1">
    <source>
        <dbReference type="ARBA" id="ARBA00000590"/>
    </source>
</evidence>
<organism evidence="19 20">
    <name type="scientific">Notechis scutatus</name>
    <name type="common">mainland tiger snake</name>
    <dbReference type="NCBI Taxonomy" id="8663"/>
    <lineage>
        <taxon>Eukaryota</taxon>
        <taxon>Metazoa</taxon>
        <taxon>Chordata</taxon>
        <taxon>Craniata</taxon>
        <taxon>Vertebrata</taxon>
        <taxon>Euteleostomi</taxon>
        <taxon>Lepidosauria</taxon>
        <taxon>Squamata</taxon>
        <taxon>Bifurcata</taxon>
        <taxon>Unidentata</taxon>
        <taxon>Episquamata</taxon>
        <taxon>Toxicofera</taxon>
        <taxon>Serpentes</taxon>
        <taxon>Colubroidea</taxon>
        <taxon>Elapidae</taxon>
        <taxon>Hydrophiinae</taxon>
        <taxon>Notechis</taxon>
    </lineage>
</organism>
<dbReference type="PROSITE" id="PS00216">
    <property type="entry name" value="SUGAR_TRANSPORT_1"/>
    <property type="match status" value="2"/>
</dbReference>
<dbReference type="InterPro" id="IPR036259">
    <property type="entry name" value="MFS_trans_sf"/>
</dbReference>
<feature type="transmembrane region" description="Helical" evidence="17">
    <location>
        <begin position="524"/>
        <end position="546"/>
    </location>
</feature>
<evidence type="ECO:0000256" key="6">
    <source>
        <dbReference type="ARBA" id="ARBA00022475"/>
    </source>
</evidence>
<evidence type="ECO:0000256" key="4">
    <source>
        <dbReference type="ARBA" id="ARBA00004651"/>
    </source>
</evidence>
<comment type="catalytic activity">
    <reaction evidence="3">
        <text>L-dehydroascorbate(out) = L-dehydroascorbate(in)</text>
        <dbReference type="Rhea" id="RHEA:60380"/>
        <dbReference type="ChEBI" id="CHEBI:58539"/>
    </reaction>
</comment>
<evidence type="ECO:0000256" key="10">
    <source>
        <dbReference type="ARBA" id="ARBA00023180"/>
    </source>
</evidence>
<keyword evidence="8 17" id="KW-1133">Transmembrane helix</keyword>
<dbReference type="PANTHER" id="PTHR48021:SF18">
    <property type="entry name" value="SOLUTE CARRIER FAMILY 2, FACILITATED GLUCOSE TRANSPORTER MEMBER 8"/>
    <property type="match status" value="1"/>
</dbReference>
<keyword evidence="16" id="KW-0813">Transport</keyword>